<feature type="non-terminal residue" evidence="2">
    <location>
        <position position="1"/>
    </location>
</feature>
<keyword evidence="3" id="KW-1185">Reference proteome</keyword>
<dbReference type="EMBL" id="CAJVCH010040678">
    <property type="protein sequence ID" value="CAG7716723.1"/>
    <property type="molecule type" value="Genomic_DNA"/>
</dbReference>
<evidence type="ECO:0000313" key="3">
    <source>
        <dbReference type="Proteomes" id="UP000708208"/>
    </source>
</evidence>
<accession>A0A8J2JYB6</accession>
<evidence type="ECO:0000259" key="1">
    <source>
        <dbReference type="Pfam" id="PF04083"/>
    </source>
</evidence>
<feature type="domain" description="Partial AB-hydrolase lipase" evidence="1">
    <location>
        <begin position="114"/>
        <end position="150"/>
    </location>
</feature>
<dbReference type="Proteomes" id="UP000708208">
    <property type="component" value="Unassembled WGS sequence"/>
</dbReference>
<dbReference type="OrthoDB" id="9974421at2759"/>
<dbReference type="AlphaFoldDB" id="A0A8J2JYB6"/>
<evidence type="ECO:0000313" key="2">
    <source>
        <dbReference type="EMBL" id="CAG7716723.1"/>
    </source>
</evidence>
<reference evidence="2" key="1">
    <citation type="submission" date="2021-06" db="EMBL/GenBank/DDBJ databases">
        <authorList>
            <person name="Hodson N. C."/>
            <person name="Mongue J. A."/>
            <person name="Jaron S. K."/>
        </authorList>
    </citation>
    <scope>NUCLEOTIDE SEQUENCE</scope>
</reference>
<organism evidence="2 3">
    <name type="scientific">Allacma fusca</name>
    <dbReference type="NCBI Taxonomy" id="39272"/>
    <lineage>
        <taxon>Eukaryota</taxon>
        <taxon>Metazoa</taxon>
        <taxon>Ecdysozoa</taxon>
        <taxon>Arthropoda</taxon>
        <taxon>Hexapoda</taxon>
        <taxon>Collembola</taxon>
        <taxon>Symphypleona</taxon>
        <taxon>Sminthuridae</taxon>
        <taxon>Allacma</taxon>
    </lineage>
</organism>
<sequence>MLYYNTNKKRKPSDIRSNNVESTADQSRYVFHTAQCTKHALNYQSQITKASRIRTHSPFHNIGEVRFETSKVYSFNPWTSIFLEKSNVTDVVTKKDVKLLEKIANSSERPVYLIVRHDGYPSEMHNVTTEDGYKIGLLRIPYGKSKKNPKIQRKP</sequence>
<proteinExistence type="predicted"/>
<name>A0A8J2JYB6_9HEXA</name>
<comment type="caution">
    <text evidence="2">The sequence shown here is derived from an EMBL/GenBank/DDBJ whole genome shotgun (WGS) entry which is preliminary data.</text>
</comment>
<dbReference type="Pfam" id="PF04083">
    <property type="entry name" value="Abhydro_lipase"/>
    <property type="match status" value="1"/>
</dbReference>
<dbReference type="InterPro" id="IPR006693">
    <property type="entry name" value="AB_hydrolase_lipase"/>
</dbReference>
<dbReference type="GO" id="GO:0006629">
    <property type="term" value="P:lipid metabolic process"/>
    <property type="evidence" value="ECO:0007669"/>
    <property type="project" value="InterPro"/>
</dbReference>
<gene>
    <name evidence="2" type="ORF">AFUS01_LOCUS6217</name>
</gene>
<protein>
    <recommendedName>
        <fullName evidence="1">Partial AB-hydrolase lipase domain-containing protein</fullName>
    </recommendedName>
</protein>